<dbReference type="EMBL" id="DF196793">
    <property type="protein sequence ID" value="GAC77621.1"/>
    <property type="molecule type" value="Genomic_DNA"/>
</dbReference>
<reference evidence="2" key="1">
    <citation type="journal article" date="2013" name="Genome Announc.">
        <title>Genome sequence of the basidiomycetous yeast Pseudozyma antarctica T-34, a producer of the glycolipid biosurfactants mannosylerythritol lipids.</title>
        <authorList>
            <person name="Morita T."/>
            <person name="Koike H."/>
            <person name="Koyama Y."/>
            <person name="Hagiwara H."/>
            <person name="Ito E."/>
            <person name="Fukuoka T."/>
            <person name="Imura T."/>
            <person name="Machida M."/>
            <person name="Kitamoto D."/>
        </authorList>
    </citation>
    <scope>NUCLEOTIDE SEQUENCE [LARGE SCALE GENOMIC DNA]</scope>
    <source>
        <strain evidence="2">T-34</strain>
    </source>
</reference>
<gene>
    <name evidence="1" type="ORF">PANT_27c00038</name>
</gene>
<accession>M9LTD4</accession>
<evidence type="ECO:0008006" key="3">
    <source>
        <dbReference type="Google" id="ProtNLM"/>
    </source>
</evidence>
<dbReference type="InterPro" id="IPR011333">
    <property type="entry name" value="SKP1/BTB/POZ_sf"/>
</dbReference>
<organism evidence="1 2">
    <name type="scientific">Pseudozyma antarctica (strain T-34)</name>
    <name type="common">Yeast</name>
    <name type="synonym">Candida antarctica</name>
    <dbReference type="NCBI Taxonomy" id="1151754"/>
    <lineage>
        <taxon>Eukaryota</taxon>
        <taxon>Fungi</taxon>
        <taxon>Dikarya</taxon>
        <taxon>Basidiomycota</taxon>
        <taxon>Ustilaginomycotina</taxon>
        <taxon>Ustilaginomycetes</taxon>
        <taxon>Ustilaginales</taxon>
        <taxon>Ustilaginaceae</taxon>
        <taxon>Moesziomyces</taxon>
    </lineage>
</organism>
<dbReference type="AlphaFoldDB" id="M9LTD4"/>
<dbReference type="OrthoDB" id="6359816at2759"/>
<dbReference type="Proteomes" id="UP000011976">
    <property type="component" value="Unassembled WGS sequence"/>
</dbReference>
<evidence type="ECO:0000313" key="2">
    <source>
        <dbReference type="Proteomes" id="UP000011976"/>
    </source>
</evidence>
<proteinExistence type="predicted"/>
<protein>
    <recommendedName>
        <fullName evidence="3">BTB domain-containing protein</fullName>
    </recommendedName>
</protein>
<dbReference type="Gene3D" id="3.30.710.10">
    <property type="entry name" value="Potassium Channel Kv1.1, Chain A"/>
    <property type="match status" value="1"/>
</dbReference>
<dbReference type="STRING" id="1151754.M9LTD4"/>
<evidence type="ECO:0000313" key="1">
    <source>
        <dbReference type="EMBL" id="GAC77621.1"/>
    </source>
</evidence>
<name>M9LTD4_PSEA3</name>
<sequence>MVVTSAPTPNLTAVPALDHPKAAESIDSANKPVIVKHGNASPAMEQRMLNVIASATAHGSWGETCFLVESKADGNAYACVYASLDLLRASNAGELLDHVEKHGCPTLDAALKALLGNKTAPPVQTGNGDNKGILRNPQSVPRGGVRYVPVSNIAVTTLRAVIMFLQTGHIAFAPRSSKLTEDDSSASNYEGPALVSAEGAKVQWPLSMQASAKSIYHAACRFGLNDLRELAEKTIESQVDASNILADLFSRFTLNHPDLRTKRLEFAISHWDDIKKHHRTGFADALFSHADRPGAKDVIDQILQRTSIAAADGQ</sequence>